<reference evidence="2" key="1">
    <citation type="submission" date="2023-03" db="EMBL/GenBank/DDBJ databases">
        <title>Massive genome expansion in bonnet fungi (Mycena s.s.) driven by repeated elements and novel gene families across ecological guilds.</title>
        <authorList>
            <consortium name="Lawrence Berkeley National Laboratory"/>
            <person name="Harder C.B."/>
            <person name="Miyauchi S."/>
            <person name="Viragh M."/>
            <person name="Kuo A."/>
            <person name="Thoen E."/>
            <person name="Andreopoulos B."/>
            <person name="Lu D."/>
            <person name="Skrede I."/>
            <person name="Drula E."/>
            <person name="Henrissat B."/>
            <person name="Morin E."/>
            <person name="Kohler A."/>
            <person name="Barry K."/>
            <person name="LaButti K."/>
            <person name="Morin E."/>
            <person name="Salamov A."/>
            <person name="Lipzen A."/>
            <person name="Mereny Z."/>
            <person name="Hegedus B."/>
            <person name="Baldrian P."/>
            <person name="Stursova M."/>
            <person name="Weitz H."/>
            <person name="Taylor A."/>
            <person name="Grigoriev I.V."/>
            <person name="Nagy L.G."/>
            <person name="Martin F."/>
            <person name="Kauserud H."/>
        </authorList>
    </citation>
    <scope>NUCLEOTIDE SEQUENCE</scope>
    <source>
        <strain evidence="2">9144</strain>
    </source>
</reference>
<sequence length="211" mass="23062">MLGYSTSATLGTSALFRERDKRRPLIRDQRAVQCVTHAPPDTDIHERGRQIAREDLPEVEGAYRCGAVARARDDRAQHARHPAPEHVSHRDPADKASRTAQQVGDVAAQRWPHLHAEPDTTMSSSKCRAGMKIRKPWHSVDEPAPTLPTSSLMRAGLVPLALSYSRTPPPRPLPYSAPKEAPSPMPTTRGQRAGKTGEGHGGGRHAAHART</sequence>
<name>A0AAD6V360_9AGAR</name>
<gene>
    <name evidence="2" type="ORF">GGX14DRAFT_571413</name>
</gene>
<feature type="compositionally biased region" description="Basic residues" evidence="1">
    <location>
        <begin position="202"/>
        <end position="211"/>
    </location>
</feature>
<protein>
    <submittedName>
        <fullName evidence="2">Uncharacterized protein</fullName>
    </submittedName>
</protein>
<evidence type="ECO:0000256" key="1">
    <source>
        <dbReference type="SAM" id="MobiDB-lite"/>
    </source>
</evidence>
<dbReference type="AlphaFoldDB" id="A0AAD6V360"/>
<evidence type="ECO:0000313" key="3">
    <source>
        <dbReference type="Proteomes" id="UP001219525"/>
    </source>
</evidence>
<feature type="region of interest" description="Disordered" evidence="1">
    <location>
        <begin position="163"/>
        <end position="211"/>
    </location>
</feature>
<dbReference type="EMBL" id="JARJCW010000059">
    <property type="protein sequence ID" value="KAJ7201296.1"/>
    <property type="molecule type" value="Genomic_DNA"/>
</dbReference>
<feature type="compositionally biased region" description="Pro residues" evidence="1">
    <location>
        <begin position="167"/>
        <end position="185"/>
    </location>
</feature>
<accession>A0AAD6V360</accession>
<comment type="caution">
    <text evidence="2">The sequence shown here is derived from an EMBL/GenBank/DDBJ whole genome shotgun (WGS) entry which is preliminary data.</text>
</comment>
<dbReference type="Proteomes" id="UP001219525">
    <property type="component" value="Unassembled WGS sequence"/>
</dbReference>
<feature type="compositionally biased region" description="Basic and acidic residues" evidence="1">
    <location>
        <begin position="72"/>
        <end position="97"/>
    </location>
</feature>
<organism evidence="2 3">
    <name type="scientific">Mycena pura</name>
    <dbReference type="NCBI Taxonomy" id="153505"/>
    <lineage>
        <taxon>Eukaryota</taxon>
        <taxon>Fungi</taxon>
        <taxon>Dikarya</taxon>
        <taxon>Basidiomycota</taxon>
        <taxon>Agaricomycotina</taxon>
        <taxon>Agaricomycetes</taxon>
        <taxon>Agaricomycetidae</taxon>
        <taxon>Agaricales</taxon>
        <taxon>Marasmiineae</taxon>
        <taxon>Mycenaceae</taxon>
        <taxon>Mycena</taxon>
    </lineage>
</organism>
<evidence type="ECO:0000313" key="2">
    <source>
        <dbReference type="EMBL" id="KAJ7201296.1"/>
    </source>
</evidence>
<keyword evidence="3" id="KW-1185">Reference proteome</keyword>
<proteinExistence type="predicted"/>
<feature type="region of interest" description="Disordered" evidence="1">
    <location>
        <begin position="72"/>
        <end position="101"/>
    </location>
</feature>